<proteinExistence type="predicted"/>
<dbReference type="InterPro" id="IPR036875">
    <property type="entry name" value="Znf_CCHC_sf"/>
</dbReference>
<feature type="compositionally biased region" description="Pro residues" evidence="1">
    <location>
        <begin position="12"/>
        <end position="23"/>
    </location>
</feature>
<dbReference type="GO" id="GO:0003676">
    <property type="term" value="F:nucleic acid binding"/>
    <property type="evidence" value="ECO:0007669"/>
    <property type="project" value="InterPro"/>
</dbReference>
<protein>
    <submittedName>
        <fullName evidence="2">Uncharacterized protein</fullName>
    </submittedName>
</protein>
<feature type="compositionally biased region" description="Polar residues" evidence="1">
    <location>
        <begin position="454"/>
        <end position="469"/>
    </location>
</feature>
<evidence type="ECO:0000313" key="2">
    <source>
        <dbReference type="EMBL" id="RLM75502.1"/>
    </source>
</evidence>
<reference evidence="3" key="1">
    <citation type="journal article" date="2019" name="Nat. Commun.">
        <title>The genome of broomcorn millet.</title>
        <authorList>
            <person name="Zou C."/>
            <person name="Miki D."/>
            <person name="Li D."/>
            <person name="Tang Q."/>
            <person name="Xiao L."/>
            <person name="Rajput S."/>
            <person name="Deng P."/>
            <person name="Jia W."/>
            <person name="Huang R."/>
            <person name="Zhang M."/>
            <person name="Sun Y."/>
            <person name="Hu J."/>
            <person name="Fu X."/>
            <person name="Schnable P.S."/>
            <person name="Li F."/>
            <person name="Zhang H."/>
            <person name="Feng B."/>
            <person name="Zhu X."/>
            <person name="Liu R."/>
            <person name="Schnable J.C."/>
            <person name="Zhu J.-K."/>
            <person name="Zhang H."/>
        </authorList>
    </citation>
    <scope>NUCLEOTIDE SEQUENCE [LARGE SCALE GENOMIC DNA]</scope>
</reference>
<sequence length="594" mass="65457">MEPLSPERQRSTPPPPPPNPPAARLPTTPCSKAPCDTLEASPLARSEELVDFCCSDSKGEEDSPDRALKTAVHRVSYKEALTGVRTFKPRLNANTAGAGEGGWSAAERRKVSDRRATVWARLGGRAGSIQDRLGGKASIHDRLGSRVPPASNLLQLLRAKAGDRCYNCFARDHRIAQCRDPPRCVLCSKSGHKARYYKGRSERTQRAVQEEGCGKEKVSRVAMEFVPGEPEQRPAKVTACAGRTAAIREAEREATLHALIGVQLGARVRLSCDEVRREALQQLRLPEHLLFVTMLKEATFLLRFEQPAHRTAALGRGMLAAGRTHLHLMPWSRQYSASAASKLPYRVRVCVEGVPEHAAQVEVLSKLFPPTAIIDEIDTVKNSKAETACVCSWVSVDDPDGIAVEGILKIEEPMELSEEQHFECSGNMESRPRPAALLDYEVILHVDQVVDFTSSGSSPSWQSYESETSGIPDESVEDEWPAKHRFFWRLGESDRKRSPQRPSVHERLGERRRDRSPPGGGAGGHGRMQYPPPPHFALARAVLMARRLQLVVEGTLMVILGITGAVGLQLALLQLPHLVPDVPELRKMAVRLPG</sequence>
<gene>
    <name evidence="2" type="ORF">C2845_PM15G25150</name>
</gene>
<dbReference type="OrthoDB" id="5987340at2759"/>
<dbReference type="EMBL" id="PQIB02000013">
    <property type="protein sequence ID" value="RLM75502.1"/>
    <property type="molecule type" value="Genomic_DNA"/>
</dbReference>
<comment type="caution">
    <text evidence="2">The sequence shown here is derived from an EMBL/GenBank/DDBJ whole genome shotgun (WGS) entry which is preliminary data.</text>
</comment>
<dbReference type="InterPro" id="IPR053253">
    <property type="entry name" value="Sex_diff_modulator"/>
</dbReference>
<dbReference type="Gene3D" id="4.10.60.10">
    <property type="entry name" value="Zinc finger, CCHC-type"/>
    <property type="match status" value="1"/>
</dbReference>
<feature type="region of interest" description="Disordered" evidence="1">
    <location>
        <begin position="1"/>
        <end position="33"/>
    </location>
</feature>
<dbReference type="GO" id="GO:0008270">
    <property type="term" value="F:zinc ion binding"/>
    <property type="evidence" value="ECO:0007669"/>
    <property type="project" value="InterPro"/>
</dbReference>
<keyword evidence="3" id="KW-1185">Reference proteome</keyword>
<feature type="region of interest" description="Disordered" evidence="1">
    <location>
        <begin position="495"/>
        <end position="531"/>
    </location>
</feature>
<feature type="compositionally biased region" description="Basic and acidic residues" evidence="1">
    <location>
        <begin position="495"/>
        <end position="516"/>
    </location>
</feature>
<feature type="compositionally biased region" description="Basic and acidic residues" evidence="1">
    <location>
        <begin position="1"/>
        <end position="10"/>
    </location>
</feature>
<dbReference type="Proteomes" id="UP000275267">
    <property type="component" value="Unassembled WGS sequence"/>
</dbReference>
<accession>A0A3L6QA64</accession>
<feature type="region of interest" description="Disordered" evidence="1">
    <location>
        <begin position="454"/>
        <end position="476"/>
    </location>
</feature>
<organism evidence="2 3">
    <name type="scientific">Panicum miliaceum</name>
    <name type="common">Proso millet</name>
    <name type="synonym">Broomcorn millet</name>
    <dbReference type="NCBI Taxonomy" id="4540"/>
    <lineage>
        <taxon>Eukaryota</taxon>
        <taxon>Viridiplantae</taxon>
        <taxon>Streptophyta</taxon>
        <taxon>Embryophyta</taxon>
        <taxon>Tracheophyta</taxon>
        <taxon>Spermatophyta</taxon>
        <taxon>Magnoliopsida</taxon>
        <taxon>Liliopsida</taxon>
        <taxon>Poales</taxon>
        <taxon>Poaceae</taxon>
        <taxon>PACMAD clade</taxon>
        <taxon>Panicoideae</taxon>
        <taxon>Panicodae</taxon>
        <taxon>Paniceae</taxon>
        <taxon>Panicinae</taxon>
        <taxon>Panicum</taxon>
        <taxon>Panicum sect. Panicum</taxon>
    </lineage>
</organism>
<dbReference type="SUPFAM" id="SSF57756">
    <property type="entry name" value="Retrovirus zinc finger-like domains"/>
    <property type="match status" value="1"/>
</dbReference>
<evidence type="ECO:0000313" key="3">
    <source>
        <dbReference type="Proteomes" id="UP000275267"/>
    </source>
</evidence>
<dbReference type="PANTHER" id="PTHR33087">
    <property type="entry name" value="OS07G0539200 PROTEIN"/>
    <property type="match status" value="1"/>
</dbReference>
<evidence type="ECO:0000256" key="1">
    <source>
        <dbReference type="SAM" id="MobiDB-lite"/>
    </source>
</evidence>
<dbReference type="AlphaFoldDB" id="A0A3L6QA64"/>
<name>A0A3L6QA64_PANMI</name>
<dbReference type="PANTHER" id="PTHR33087:SF31">
    <property type="entry name" value="OS06G0482850 PROTEIN"/>
    <property type="match status" value="1"/>
</dbReference>